<gene>
    <name evidence="1" type="primary">jg2299</name>
    <name evidence="1" type="ORF">PAEG_LOCUS22243</name>
</gene>
<dbReference type="EMBL" id="CAKXAJ010026029">
    <property type="protein sequence ID" value="CAH2251636.1"/>
    <property type="molecule type" value="Genomic_DNA"/>
</dbReference>
<sequence>MRWADKIEAAVAVPLHECARKAADREEWRRNGHCVLFRGDPISVSRICAVSMPNFVKILVATEHGNMQTITEC</sequence>
<evidence type="ECO:0000313" key="2">
    <source>
        <dbReference type="Proteomes" id="UP000838756"/>
    </source>
</evidence>
<dbReference type="AlphaFoldDB" id="A0A8S4S481"/>
<organism evidence="1 2">
    <name type="scientific">Pararge aegeria aegeria</name>
    <dbReference type="NCBI Taxonomy" id="348720"/>
    <lineage>
        <taxon>Eukaryota</taxon>
        <taxon>Metazoa</taxon>
        <taxon>Ecdysozoa</taxon>
        <taxon>Arthropoda</taxon>
        <taxon>Hexapoda</taxon>
        <taxon>Insecta</taxon>
        <taxon>Pterygota</taxon>
        <taxon>Neoptera</taxon>
        <taxon>Endopterygota</taxon>
        <taxon>Lepidoptera</taxon>
        <taxon>Glossata</taxon>
        <taxon>Ditrysia</taxon>
        <taxon>Papilionoidea</taxon>
        <taxon>Nymphalidae</taxon>
        <taxon>Satyrinae</taxon>
        <taxon>Satyrini</taxon>
        <taxon>Parargina</taxon>
        <taxon>Pararge</taxon>
    </lineage>
</organism>
<dbReference type="Proteomes" id="UP000838756">
    <property type="component" value="Unassembled WGS sequence"/>
</dbReference>
<proteinExistence type="predicted"/>
<protein>
    <submittedName>
        <fullName evidence="1">Jg2299 protein</fullName>
    </submittedName>
</protein>
<keyword evidence="2" id="KW-1185">Reference proteome</keyword>
<evidence type="ECO:0000313" key="1">
    <source>
        <dbReference type="EMBL" id="CAH2251636.1"/>
    </source>
</evidence>
<accession>A0A8S4S481</accession>
<name>A0A8S4S481_9NEOP</name>
<reference evidence="1" key="1">
    <citation type="submission" date="2022-03" db="EMBL/GenBank/DDBJ databases">
        <authorList>
            <person name="Lindestad O."/>
        </authorList>
    </citation>
    <scope>NUCLEOTIDE SEQUENCE</scope>
</reference>
<comment type="caution">
    <text evidence="1">The sequence shown here is derived from an EMBL/GenBank/DDBJ whole genome shotgun (WGS) entry which is preliminary data.</text>
</comment>